<dbReference type="EMBL" id="BMAT01001361">
    <property type="protein sequence ID" value="GFR83858.1"/>
    <property type="molecule type" value="Genomic_DNA"/>
</dbReference>
<keyword evidence="3" id="KW-1185">Reference proteome</keyword>
<dbReference type="InterPro" id="IPR036846">
    <property type="entry name" value="GM2-AP_sf"/>
</dbReference>
<evidence type="ECO:0000313" key="2">
    <source>
        <dbReference type="EMBL" id="GFR83858.1"/>
    </source>
</evidence>
<organism evidence="2 3">
    <name type="scientific">Elysia marginata</name>
    <dbReference type="NCBI Taxonomy" id="1093978"/>
    <lineage>
        <taxon>Eukaryota</taxon>
        <taxon>Metazoa</taxon>
        <taxon>Spiralia</taxon>
        <taxon>Lophotrochozoa</taxon>
        <taxon>Mollusca</taxon>
        <taxon>Gastropoda</taxon>
        <taxon>Heterobranchia</taxon>
        <taxon>Euthyneura</taxon>
        <taxon>Panpulmonata</taxon>
        <taxon>Sacoglossa</taxon>
        <taxon>Placobranchoidea</taxon>
        <taxon>Plakobranchidae</taxon>
        <taxon>Elysia</taxon>
    </lineage>
</organism>
<dbReference type="SUPFAM" id="SSF63707">
    <property type="entry name" value="Ganglioside M2 (gm2) activator"/>
    <property type="match status" value="1"/>
</dbReference>
<comment type="caution">
    <text evidence="2">The sequence shown here is derived from an EMBL/GenBank/DDBJ whole genome shotgun (WGS) entry which is preliminary data.</text>
</comment>
<accession>A0AAV4GDL0</accession>
<evidence type="ECO:0000313" key="3">
    <source>
        <dbReference type="Proteomes" id="UP000762676"/>
    </source>
</evidence>
<evidence type="ECO:0000256" key="1">
    <source>
        <dbReference type="ARBA" id="ARBA00022729"/>
    </source>
</evidence>
<gene>
    <name evidence="2" type="ORF">ElyMa_000658300</name>
</gene>
<sequence length="90" mass="9930">MLENPISLRGSPALWPSDSIPEDKKLLSLKGYSVSPNVLYIPGNLNLSLAIQLNKDLVGAQLDLEVKIRRHISSWLGHLTIPCIKKAGSW</sequence>
<dbReference type="AlphaFoldDB" id="A0AAV4GDL0"/>
<keyword evidence="1" id="KW-0732">Signal</keyword>
<dbReference type="Proteomes" id="UP000762676">
    <property type="component" value="Unassembled WGS sequence"/>
</dbReference>
<dbReference type="Gene3D" id="2.70.220.10">
    <property type="entry name" value="Ganglioside GM2 activator"/>
    <property type="match status" value="1"/>
</dbReference>
<proteinExistence type="predicted"/>
<reference evidence="2 3" key="1">
    <citation type="journal article" date="2021" name="Elife">
        <title>Chloroplast acquisition without the gene transfer in kleptoplastic sea slugs, Plakobranchus ocellatus.</title>
        <authorList>
            <person name="Maeda T."/>
            <person name="Takahashi S."/>
            <person name="Yoshida T."/>
            <person name="Shimamura S."/>
            <person name="Takaki Y."/>
            <person name="Nagai Y."/>
            <person name="Toyoda A."/>
            <person name="Suzuki Y."/>
            <person name="Arimoto A."/>
            <person name="Ishii H."/>
            <person name="Satoh N."/>
            <person name="Nishiyama T."/>
            <person name="Hasebe M."/>
            <person name="Maruyama T."/>
            <person name="Minagawa J."/>
            <person name="Obokata J."/>
            <person name="Shigenobu S."/>
        </authorList>
    </citation>
    <scope>NUCLEOTIDE SEQUENCE [LARGE SCALE GENOMIC DNA]</scope>
</reference>
<name>A0AAV4GDL0_9GAST</name>
<protein>
    <submittedName>
        <fullName evidence="2">Uncharacterized protein</fullName>
    </submittedName>
</protein>